<gene>
    <name evidence="1" type="ORF">EST38_g5409</name>
</gene>
<dbReference type="OrthoDB" id="3058075at2759"/>
<protein>
    <submittedName>
        <fullName evidence="1">Uncharacterized protein</fullName>
    </submittedName>
</protein>
<evidence type="ECO:0000313" key="1">
    <source>
        <dbReference type="EMBL" id="RXW20453.1"/>
    </source>
</evidence>
<organism evidence="1 2">
    <name type="scientific">Candolleomyces aberdarensis</name>
    <dbReference type="NCBI Taxonomy" id="2316362"/>
    <lineage>
        <taxon>Eukaryota</taxon>
        <taxon>Fungi</taxon>
        <taxon>Dikarya</taxon>
        <taxon>Basidiomycota</taxon>
        <taxon>Agaricomycotina</taxon>
        <taxon>Agaricomycetes</taxon>
        <taxon>Agaricomycetidae</taxon>
        <taxon>Agaricales</taxon>
        <taxon>Agaricineae</taxon>
        <taxon>Psathyrellaceae</taxon>
        <taxon>Candolleomyces</taxon>
    </lineage>
</organism>
<dbReference type="Gene3D" id="1.25.10.10">
    <property type="entry name" value="Leucine-rich Repeat Variant"/>
    <property type="match status" value="1"/>
</dbReference>
<proteinExistence type="predicted"/>
<dbReference type="Proteomes" id="UP000290288">
    <property type="component" value="Unassembled WGS sequence"/>
</dbReference>
<accession>A0A4Q2DKI2</accession>
<dbReference type="SUPFAM" id="SSF48371">
    <property type="entry name" value="ARM repeat"/>
    <property type="match status" value="1"/>
</dbReference>
<dbReference type="InterPro" id="IPR016024">
    <property type="entry name" value="ARM-type_fold"/>
</dbReference>
<sequence length="753" mass="84895">MARHVHFPEAIPIMLELWNEANIYEDEVSQDTENSLLSVLGNEEFWAGNPEYPAALEVAIPDDLRVVSDGPISDWLRVEKWVNLLVSLTAQPEFRELVKNDLVKNCNSFLSNDDWRVRQFSVKLLASLGFSKEWQLPENILEGLKDMAVSDLDADVQSEAINALSNLLEAHAEKYHDSIVPTINQHLESGIEDTERKVRLAWGKLASSQINDVDFPRVQKLINATVKERDDCVRTEAVGTLQKILKTKLRARMATELGKTLDSSLRNPELAERAISIYTTLTARESTPEGRHNSTERHHLWVEIIILLGRYSEFQTLNKLIEQTIKEDWSAVGFPSLDILFKTVNLKLPESLNSIIPKALEFSLDLEKNATTEARTQATELFGHLIGCMPNGEKFQENYDSLLAKENRFHDIISPSIPLLLKIGLTDGDSQHEDLRKDVKKILFTNLGSFAEEIKLNRDILAEIPHLITIISLTLGGKEAVLELVDKLIITDKTAASIARALTPILRNTSSSWVARTASIDLLSRLHAKHSRTWPRLIEPAIHEIIAVALDDKDPIRKTAVRLLASLATPPTDGSGDSHVLQVNANMGFREEIMRHGKQFIALLKDEHLRSSVVELLSILSTDIEMRRKISMSILTSAMSTELKSFVFVGQVELLARLISDGRFLHEPIDIVMLLVASALVTRPILRNTPYRLEILTALWCRYKLKDVPTAAFEHRDLIDWFAFGLFGRHTTVNEVETWSKGCREWLGKVGSS</sequence>
<name>A0A4Q2DKI2_9AGAR</name>
<dbReference type="AlphaFoldDB" id="A0A4Q2DKI2"/>
<dbReference type="EMBL" id="SDEE01000148">
    <property type="protein sequence ID" value="RXW20453.1"/>
    <property type="molecule type" value="Genomic_DNA"/>
</dbReference>
<comment type="caution">
    <text evidence="1">The sequence shown here is derived from an EMBL/GenBank/DDBJ whole genome shotgun (WGS) entry which is preliminary data.</text>
</comment>
<keyword evidence="2" id="KW-1185">Reference proteome</keyword>
<dbReference type="InterPro" id="IPR011989">
    <property type="entry name" value="ARM-like"/>
</dbReference>
<reference evidence="1 2" key="1">
    <citation type="submission" date="2019-01" db="EMBL/GenBank/DDBJ databases">
        <title>Draft genome sequence of Psathyrella aberdarensis IHI B618.</title>
        <authorList>
            <person name="Buettner E."/>
            <person name="Kellner H."/>
        </authorList>
    </citation>
    <scope>NUCLEOTIDE SEQUENCE [LARGE SCALE GENOMIC DNA]</scope>
    <source>
        <strain evidence="1 2">IHI B618</strain>
    </source>
</reference>
<evidence type="ECO:0000313" key="2">
    <source>
        <dbReference type="Proteomes" id="UP000290288"/>
    </source>
</evidence>